<gene>
    <name evidence="1" type="ORF">DHW61_11015</name>
</gene>
<evidence type="ECO:0000313" key="2">
    <source>
        <dbReference type="Proteomes" id="UP000262969"/>
    </source>
</evidence>
<name>A0A3D2X722_9FIRM</name>
<evidence type="ECO:0008006" key="3">
    <source>
        <dbReference type="Google" id="ProtNLM"/>
    </source>
</evidence>
<reference evidence="1 2" key="1">
    <citation type="journal article" date="2018" name="Nat. Biotechnol.">
        <title>A standardized bacterial taxonomy based on genome phylogeny substantially revises the tree of life.</title>
        <authorList>
            <person name="Parks D.H."/>
            <person name="Chuvochina M."/>
            <person name="Waite D.W."/>
            <person name="Rinke C."/>
            <person name="Skarshewski A."/>
            <person name="Chaumeil P.A."/>
            <person name="Hugenholtz P."/>
        </authorList>
    </citation>
    <scope>NUCLEOTIDE SEQUENCE [LARGE SCALE GENOMIC DNA]</scope>
    <source>
        <strain evidence="1">UBA11728</strain>
    </source>
</reference>
<dbReference type="InterPro" id="IPR050583">
    <property type="entry name" value="Mycobacterial_A85_antigen"/>
</dbReference>
<dbReference type="InterPro" id="IPR000801">
    <property type="entry name" value="Esterase-like"/>
</dbReference>
<dbReference type="GO" id="GO:0016747">
    <property type="term" value="F:acyltransferase activity, transferring groups other than amino-acyl groups"/>
    <property type="evidence" value="ECO:0007669"/>
    <property type="project" value="TreeGrafter"/>
</dbReference>
<dbReference type="Proteomes" id="UP000262969">
    <property type="component" value="Unassembled WGS sequence"/>
</dbReference>
<dbReference type="PANTHER" id="PTHR48098:SF1">
    <property type="entry name" value="DIACYLGLYCEROL ACYLTRANSFERASE_MYCOLYLTRANSFERASE AG85A"/>
    <property type="match status" value="1"/>
</dbReference>
<proteinExistence type="predicted"/>
<dbReference type="InterPro" id="IPR029058">
    <property type="entry name" value="AB_hydrolase_fold"/>
</dbReference>
<organism evidence="1 2">
    <name type="scientific">Lachnoclostridium phytofermentans</name>
    <dbReference type="NCBI Taxonomy" id="66219"/>
    <lineage>
        <taxon>Bacteria</taxon>
        <taxon>Bacillati</taxon>
        <taxon>Bacillota</taxon>
        <taxon>Clostridia</taxon>
        <taxon>Lachnospirales</taxon>
        <taxon>Lachnospiraceae</taxon>
    </lineage>
</organism>
<evidence type="ECO:0000313" key="1">
    <source>
        <dbReference type="EMBL" id="HCL02921.1"/>
    </source>
</evidence>
<dbReference type="AlphaFoldDB" id="A0A3D2X722"/>
<sequence>MAIMQLHLPSKVLGMTVEVFAIVPEQFNDKNNNLPRILWLYHGSSGDQMAWALETNLVELAKKEHLAVFCPHVYNSCFIDMAEGERYGTFVGKELPEIIHSIFPLLPTDRSMNIVSGFSNGGYGCFQAGLTYPETFGYIAAFGAGDKADADFSYRPLQKKILFGDGDLQKTKYSIKYLAQSLIENKQVLPKIFHSCGESDPWRCDNEKMRDLLMSYDNNPFDYQFHLFENMGHSYACAELGLTMFFEKYLQKQEK</sequence>
<dbReference type="EMBL" id="DPVV01000370">
    <property type="protein sequence ID" value="HCL02921.1"/>
    <property type="molecule type" value="Genomic_DNA"/>
</dbReference>
<dbReference type="Pfam" id="PF00756">
    <property type="entry name" value="Esterase"/>
    <property type="match status" value="1"/>
</dbReference>
<dbReference type="PANTHER" id="PTHR48098">
    <property type="entry name" value="ENTEROCHELIN ESTERASE-RELATED"/>
    <property type="match status" value="1"/>
</dbReference>
<accession>A0A3D2X722</accession>
<protein>
    <recommendedName>
        <fullName evidence="3">Esterase</fullName>
    </recommendedName>
</protein>
<dbReference type="Gene3D" id="3.40.50.1820">
    <property type="entry name" value="alpha/beta hydrolase"/>
    <property type="match status" value="1"/>
</dbReference>
<comment type="caution">
    <text evidence="1">The sequence shown here is derived from an EMBL/GenBank/DDBJ whole genome shotgun (WGS) entry which is preliminary data.</text>
</comment>
<dbReference type="SUPFAM" id="SSF53474">
    <property type="entry name" value="alpha/beta-Hydrolases"/>
    <property type="match status" value="1"/>
</dbReference>